<accession>A0A7R9U6U8</accession>
<organism evidence="1">
    <name type="scientific">Pinguiococcus pyrenoidosus</name>
    <dbReference type="NCBI Taxonomy" id="172671"/>
    <lineage>
        <taxon>Eukaryota</taxon>
        <taxon>Sar</taxon>
        <taxon>Stramenopiles</taxon>
        <taxon>Ochrophyta</taxon>
        <taxon>Pinguiophyceae</taxon>
        <taxon>Pinguiochrysidales</taxon>
        <taxon>Pinguiochrysidaceae</taxon>
        <taxon>Pinguiococcus</taxon>
    </lineage>
</organism>
<reference evidence="1" key="1">
    <citation type="submission" date="2021-01" db="EMBL/GenBank/DDBJ databases">
        <authorList>
            <person name="Corre E."/>
            <person name="Pelletier E."/>
            <person name="Niang G."/>
            <person name="Scheremetjew M."/>
            <person name="Finn R."/>
            <person name="Kale V."/>
            <person name="Holt S."/>
            <person name="Cochrane G."/>
            <person name="Meng A."/>
            <person name="Brown T."/>
            <person name="Cohen L."/>
        </authorList>
    </citation>
    <scope>NUCLEOTIDE SEQUENCE</scope>
    <source>
        <strain evidence="1">CCMP2078</strain>
    </source>
</reference>
<name>A0A7R9U6U8_9STRA</name>
<evidence type="ECO:0000313" key="1">
    <source>
        <dbReference type="EMBL" id="CAD8256772.1"/>
    </source>
</evidence>
<dbReference type="EMBL" id="HBEA01008139">
    <property type="protein sequence ID" value="CAD8256772.1"/>
    <property type="molecule type" value="Transcribed_RNA"/>
</dbReference>
<proteinExistence type="predicted"/>
<gene>
    <name evidence="1" type="ORF">PPYR1160_LOCUS6264</name>
</gene>
<sequence>MGCSSSAALAQNAGEVEATLGVARTLRRNPRGRLQVWNGSELEAEFQDVQLQLELLAVRGPSITIWVALLKGSKHKLVTKAFAPLHLLRRQIMEEMDLFSDKFRLFLEGDTTVPISFEAHERQSMRVIDVGIKQDSVLHLVSSTTASSGVLQPVSAAPKRVGTIHVSYLTRNGTTRTGAIVRDLGGDFVEVESLSGAPARMRLPELRPLQPAEPRRWPIEQVARGLKEVSDPVNPFRHYPKTGIASLRIRRWRT</sequence>
<evidence type="ECO:0008006" key="2">
    <source>
        <dbReference type="Google" id="ProtNLM"/>
    </source>
</evidence>
<dbReference type="AlphaFoldDB" id="A0A7R9U6U8"/>
<protein>
    <recommendedName>
        <fullName evidence="2">Ubiquitin-like domain-containing protein</fullName>
    </recommendedName>
</protein>